<dbReference type="GO" id="GO:0006310">
    <property type="term" value="P:DNA recombination"/>
    <property type="evidence" value="ECO:0007669"/>
    <property type="project" value="UniProtKB-KW"/>
</dbReference>
<evidence type="ECO:0000313" key="3">
    <source>
        <dbReference type="EMBL" id="CAA9492597.1"/>
    </source>
</evidence>
<evidence type="ECO:0000256" key="1">
    <source>
        <dbReference type="ARBA" id="ARBA00023172"/>
    </source>
</evidence>
<dbReference type="InterPro" id="IPR002104">
    <property type="entry name" value="Integrase_catalytic"/>
</dbReference>
<reference evidence="3" key="1">
    <citation type="submission" date="2020-02" db="EMBL/GenBank/DDBJ databases">
        <authorList>
            <person name="Meier V. D."/>
        </authorList>
    </citation>
    <scope>NUCLEOTIDE SEQUENCE</scope>
    <source>
        <strain evidence="3">AVDCRST_MAG45</strain>
    </source>
</reference>
<name>A0A6J4S8V6_9ACTN</name>
<evidence type="ECO:0000259" key="2">
    <source>
        <dbReference type="PROSITE" id="PS51898"/>
    </source>
</evidence>
<dbReference type="Gene3D" id="1.10.443.10">
    <property type="entry name" value="Intergrase catalytic core"/>
    <property type="match status" value="1"/>
</dbReference>
<sequence>MRDGYLVRNPVDDVRRLKAASKTQPFLQLDQVEPLLKATQAKDRPLLLTLLRAGLRIGEALALRWRDVDLLADPPRLTITRTWDPASKLEGAERRGVEGLSRPARRSA</sequence>
<dbReference type="EMBL" id="CADCVU010000073">
    <property type="protein sequence ID" value="CAA9492597.1"/>
    <property type="molecule type" value="Genomic_DNA"/>
</dbReference>
<dbReference type="PROSITE" id="PS51898">
    <property type="entry name" value="TYR_RECOMBINASE"/>
    <property type="match status" value="1"/>
</dbReference>
<protein>
    <recommendedName>
        <fullName evidence="2">Tyr recombinase domain-containing protein</fullName>
    </recommendedName>
</protein>
<organism evidence="3">
    <name type="scientific">uncultured Solirubrobacterales bacterium</name>
    <dbReference type="NCBI Taxonomy" id="768556"/>
    <lineage>
        <taxon>Bacteria</taxon>
        <taxon>Bacillati</taxon>
        <taxon>Actinomycetota</taxon>
        <taxon>Thermoleophilia</taxon>
        <taxon>Solirubrobacterales</taxon>
        <taxon>environmental samples</taxon>
    </lineage>
</organism>
<feature type="domain" description="Tyr recombinase" evidence="2">
    <location>
        <begin position="22"/>
        <end position="108"/>
    </location>
</feature>
<accession>A0A6J4S8V6</accession>
<proteinExistence type="predicted"/>
<keyword evidence="1" id="KW-0233">DNA recombination</keyword>
<dbReference type="GO" id="GO:0015074">
    <property type="term" value="P:DNA integration"/>
    <property type="evidence" value="ECO:0007669"/>
    <property type="project" value="InterPro"/>
</dbReference>
<dbReference type="SUPFAM" id="SSF56349">
    <property type="entry name" value="DNA breaking-rejoining enzymes"/>
    <property type="match status" value="1"/>
</dbReference>
<dbReference type="InterPro" id="IPR013762">
    <property type="entry name" value="Integrase-like_cat_sf"/>
</dbReference>
<dbReference type="GO" id="GO:0003677">
    <property type="term" value="F:DNA binding"/>
    <property type="evidence" value="ECO:0007669"/>
    <property type="project" value="InterPro"/>
</dbReference>
<dbReference type="AlphaFoldDB" id="A0A6J4S8V6"/>
<gene>
    <name evidence="3" type="ORF">AVDCRST_MAG45-831</name>
</gene>
<dbReference type="InterPro" id="IPR011010">
    <property type="entry name" value="DNA_brk_join_enz"/>
</dbReference>